<gene>
    <name evidence="1" type="ORF">GCM10010430_50950</name>
</gene>
<proteinExistence type="predicted"/>
<keyword evidence="2" id="KW-1185">Reference proteome</keyword>
<sequence>MNPSGHGTTRHLAVAVREQGRHQLLHRFATWHQLRRLRAKPDAGPLGRSPTHEARQQITQADAFLTWLVARNRTLDQCQQDDLDAWHADQCATRRPAQPFLRWCMDNSAMPRLALPDDLARARVHDVGPAMTTGGASTEPARTRVCAVLANDGRVRLLHWGSVRFVGTAAGSARASRSAGRTDFVLERLPHRVVSPTRGGAAR</sequence>
<organism evidence="1 2">
    <name type="scientific">Kitasatospora cystarginea</name>
    <dbReference type="NCBI Taxonomy" id="58350"/>
    <lineage>
        <taxon>Bacteria</taxon>
        <taxon>Bacillati</taxon>
        <taxon>Actinomycetota</taxon>
        <taxon>Actinomycetes</taxon>
        <taxon>Kitasatosporales</taxon>
        <taxon>Streptomycetaceae</taxon>
        <taxon>Kitasatospora</taxon>
    </lineage>
</organism>
<evidence type="ECO:0000313" key="2">
    <source>
        <dbReference type="Proteomes" id="UP001500305"/>
    </source>
</evidence>
<dbReference type="EMBL" id="BAAATR010000025">
    <property type="protein sequence ID" value="GAA2260673.1"/>
    <property type="molecule type" value="Genomic_DNA"/>
</dbReference>
<reference evidence="2" key="1">
    <citation type="journal article" date="2019" name="Int. J. Syst. Evol. Microbiol.">
        <title>The Global Catalogue of Microorganisms (GCM) 10K type strain sequencing project: providing services to taxonomists for standard genome sequencing and annotation.</title>
        <authorList>
            <consortium name="The Broad Institute Genomics Platform"/>
            <consortium name="The Broad Institute Genome Sequencing Center for Infectious Disease"/>
            <person name="Wu L."/>
            <person name="Ma J."/>
        </authorList>
    </citation>
    <scope>NUCLEOTIDE SEQUENCE [LARGE SCALE GENOMIC DNA]</scope>
    <source>
        <strain evidence="2">JCM 7356</strain>
    </source>
</reference>
<evidence type="ECO:0000313" key="1">
    <source>
        <dbReference type="EMBL" id="GAA2260673.1"/>
    </source>
</evidence>
<protein>
    <submittedName>
        <fullName evidence="1">Uncharacterized protein</fullName>
    </submittedName>
</protein>
<comment type="caution">
    <text evidence="1">The sequence shown here is derived from an EMBL/GenBank/DDBJ whole genome shotgun (WGS) entry which is preliminary data.</text>
</comment>
<accession>A0ABP5RGU0</accession>
<dbReference type="Proteomes" id="UP001500305">
    <property type="component" value="Unassembled WGS sequence"/>
</dbReference>
<name>A0ABP5RGU0_9ACTN</name>